<evidence type="ECO:0000313" key="2">
    <source>
        <dbReference type="EMBL" id="GGM86120.1"/>
    </source>
</evidence>
<gene>
    <name evidence="2" type="ORF">GCM10009721_08600</name>
</gene>
<keyword evidence="3" id="KW-1185">Reference proteome</keyword>
<reference evidence="3" key="1">
    <citation type="journal article" date="2019" name="Int. J. Syst. Evol. Microbiol.">
        <title>The Global Catalogue of Microorganisms (GCM) 10K type strain sequencing project: providing services to taxonomists for standard genome sequencing and annotation.</title>
        <authorList>
            <consortium name="The Broad Institute Genomics Platform"/>
            <consortium name="The Broad Institute Genome Sequencing Center for Infectious Disease"/>
            <person name="Wu L."/>
            <person name="Ma J."/>
        </authorList>
    </citation>
    <scope>NUCLEOTIDE SEQUENCE [LARGE SCALE GENOMIC DNA]</scope>
    <source>
        <strain evidence="3">JCM 1365</strain>
    </source>
</reference>
<keyword evidence="1" id="KW-0812">Transmembrane</keyword>
<keyword evidence="1" id="KW-0472">Membrane</keyword>
<name>A0ABQ2HMF6_9MICO</name>
<protein>
    <submittedName>
        <fullName evidence="2">Uncharacterized protein</fullName>
    </submittedName>
</protein>
<dbReference type="EMBL" id="BMNZ01000002">
    <property type="protein sequence ID" value="GGM86120.1"/>
    <property type="molecule type" value="Genomic_DNA"/>
</dbReference>
<sequence length="106" mass="11280">MKKSLLVVNTVVGAALLTLVSAAATLLSLMLSTGEESVRRLGLFGSVFFETKEVRPGVTGAEMGLANPVPLVFVFLGFAVLMVLVQLAFAALKQYRAELIAERSHS</sequence>
<feature type="transmembrane region" description="Helical" evidence="1">
    <location>
        <begin position="71"/>
        <end position="92"/>
    </location>
</feature>
<evidence type="ECO:0000313" key="3">
    <source>
        <dbReference type="Proteomes" id="UP000623461"/>
    </source>
</evidence>
<accession>A0ABQ2HMF6</accession>
<dbReference type="Proteomes" id="UP000623461">
    <property type="component" value="Unassembled WGS sequence"/>
</dbReference>
<comment type="caution">
    <text evidence="2">The sequence shown here is derived from an EMBL/GenBank/DDBJ whole genome shotgun (WGS) entry which is preliminary data.</text>
</comment>
<evidence type="ECO:0000256" key="1">
    <source>
        <dbReference type="SAM" id="Phobius"/>
    </source>
</evidence>
<organism evidence="2 3">
    <name type="scientific">Terrabacter tumescens</name>
    <dbReference type="NCBI Taxonomy" id="60443"/>
    <lineage>
        <taxon>Bacteria</taxon>
        <taxon>Bacillati</taxon>
        <taxon>Actinomycetota</taxon>
        <taxon>Actinomycetes</taxon>
        <taxon>Micrococcales</taxon>
        <taxon>Intrasporangiaceae</taxon>
        <taxon>Terrabacter</taxon>
    </lineage>
</organism>
<keyword evidence="1" id="KW-1133">Transmembrane helix</keyword>
<proteinExistence type="predicted"/>